<evidence type="ECO:0000313" key="3">
    <source>
        <dbReference type="Proteomes" id="UP001152803"/>
    </source>
</evidence>
<sequence>MADDTQHEDQGISARAQSGRELCLPSTIDLGSLFELENDLPDELIPNGDLGLGMPSNGGGAGVWRGWSRTQPPSTSSSPSS</sequence>
<gene>
    <name evidence="2" type="ORF">COCON_G00208030</name>
</gene>
<keyword evidence="3" id="KW-1185">Reference proteome</keyword>
<dbReference type="AlphaFoldDB" id="A0A9Q1D078"/>
<dbReference type="OrthoDB" id="899at2759"/>
<feature type="compositionally biased region" description="Low complexity" evidence="1">
    <location>
        <begin position="72"/>
        <end position="81"/>
    </location>
</feature>
<protein>
    <submittedName>
        <fullName evidence="2">Uncharacterized protein</fullName>
    </submittedName>
</protein>
<feature type="region of interest" description="Disordered" evidence="1">
    <location>
        <begin position="1"/>
        <end position="21"/>
    </location>
</feature>
<proteinExistence type="predicted"/>
<dbReference type="EMBL" id="JAFJMO010000016">
    <property type="protein sequence ID" value="KAJ8254191.1"/>
    <property type="molecule type" value="Genomic_DNA"/>
</dbReference>
<accession>A0A9Q1D078</accession>
<feature type="region of interest" description="Disordered" evidence="1">
    <location>
        <begin position="47"/>
        <end position="81"/>
    </location>
</feature>
<organism evidence="2 3">
    <name type="scientific">Conger conger</name>
    <name type="common">Conger eel</name>
    <name type="synonym">Muraena conger</name>
    <dbReference type="NCBI Taxonomy" id="82655"/>
    <lineage>
        <taxon>Eukaryota</taxon>
        <taxon>Metazoa</taxon>
        <taxon>Chordata</taxon>
        <taxon>Craniata</taxon>
        <taxon>Vertebrata</taxon>
        <taxon>Euteleostomi</taxon>
        <taxon>Actinopterygii</taxon>
        <taxon>Neopterygii</taxon>
        <taxon>Teleostei</taxon>
        <taxon>Anguilliformes</taxon>
        <taxon>Congridae</taxon>
        <taxon>Conger</taxon>
    </lineage>
</organism>
<comment type="caution">
    <text evidence="2">The sequence shown here is derived from an EMBL/GenBank/DDBJ whole genome shotgun (WGS) entry which is preliminary data.</text>
</comment>
<reference evidence="2" key="1">
    <citation type="journal article" date="2023" name="Science">
        <title>Genome structures resolve the early diversification of teleost fishes.</title>
        <authorList>
            <person name="Parey E."/>
            <person name="Louis A."/>
            <person name="Montfort J."/>
            <person name="Bouchez O."/>
            <person name="Roques C."/>
            <person name="Iampietro C."/>
            <person name="Lluch J."/>
            <person name="Castinel A."/>
            <person name="Donnadieu C."/>
            <person name="Desvignes T."/>
            <person name="Floi Bucao C."/>
            <person name="Jouanno E."/>
            <person name="Wen M."/>
            <person name="Mejri S."/>
            <person name="Dirks R."/>
            <person name="Jansen H."/>
            <person name="Henkel C."/>
            <person name="Chen W.J."/>
            <person name="Zahm M."/>
            <person name="Cabau C."/>
            <person name="Klopp C."/>
            <person name="Thompson A.W."/>
            <person name="Robinson-Rechavi M."/>
            <person name="Braasch I."/>
            <person name="Lecointre G."/>
            <person name="Bobe J."/>
            <person name="Postlethwait J.H."/>
            <person name="Berthelot C."/>
            <person name="Roest Crollius H."/>
            <person name="Guiguen Y."/>
        </authorList>
    </citation>
    <scope>NUCLEOTIDE SEQUENCE</scope>
    <source>
        <strain evidence="2">Concon-B</strain>
    </source>
</reference>
<feature type="compositionally biased region" description="Basic and acidic residues" evidence="1">
    <location>
        <begin position="1"/>
        <end position="10"/>
    </location>
</feature>
<evidence type="ECO:0000313" key="2">
    <source>
        <dbReference type="EMBL" id="KAJ8254191.1"/>
    </source>
</evidence>
<evidence type="ECO:0000256" key="1">
    <source>
        <dbReference type="SAM" id="MobiDB-lite"/>
    </source>
</evidence>
<name>A0A9Q1D078_CONCO</name>
<dbReference type="Proteomes" id="UP001152803">
    <property type="component" value="Unassembled WGS sequence"/>
</dbReference>